<sequence length="413" mass="47235">MAVPKWLDSDYVQTILRKAEKDDSIRVSSLSVKPAIAKGENYASDLYRLNVDYSRILEGRQVTESKSVITKVATDGGCRDEMARESRFFEIEMSMMSETLPRMQEILTSHGMSASLSAQCLHIQEADPKHLFLEDLLVAGFRLADRRKGLDLDHCLVAMRNLAKFHAASVALGEKDLQAVKKYNKGMFDKNQCNAVIEFYPGRAKMLAEEVANWPELSPRIRQKLAKLPEGLYERGCEAALLREDDFNVLTHGDVWTNNMMFRYDENHKPIDHRFLDFQISNYASPVLDLLYFFATSPNDDVRKQHRELIVREYHAALTTAMAQLKCSTAGPSLEYIMDSLRKRALFEVILTFSILPLALFDLKSAISPEEAEEYNVEHERLSYKGELFRKVMTRILPLYDSMGLLDTQNGLR</sequence>
<evidence type="ECO:0000313" key="6">
    <source>
        <dbReference type="RefSeq" id="XP_046600229.1"/>
    </source>
</evidence>
<dbReference type="InterPro" id="IPR011009">
    <property type="entry name" value="Kinase-like_dom_sf"/>
</dbReference>
<dbReference type="KEGG" id="nlo:107226484"/>
<dbReference type="InParanoid" id="A0A6J0C920"/>
<evidence type="ECO:0000313" key="3">
    <source>
        <dbReference type="RefSeq" id="XP_015522794.2"/>
    </source>
</evidence>
<name>A0A6J0C920_NEOLC</name>
<dbReference type="AlphaFoldDB" id="A0A6J0C920"/>
<protein>
    <submittedName>
        <fullName evidence="3 4">Uncharacterized protein LOC107226484</fullName>
    </submittedName>
</protein>
<organism evidence="2 3">
    <name type="scientific">Neodiprion lecontei</name>
    <name type="common">Redheaded pine sawfly</name>
    <dbReference type="NCBI Taxonomy" id="441921"/>
    <lineage>
        <taxon>Eukaryota</taxon>
        <taxon>Metazoa</taxon>
        <taxon>Ecdysozoa</taxon>
        <taxon>Arthropoda</taxon>
        <taxon>Hexapoda</taxon>
        <taxon>Insecta</taxon>
        <taxon>Pterygota</taxon>
        <taxon>Neoptera</taxon>
        <taxon>Endopterygota</taxon>
        <taxon>Hymenoptera</taxon>
        <taxon>Tenthredinoidea</taxon>
        <taxon>Diprionidae</taxon>
        <taxon>Diprioninae</taxon>
        <taxon>Neodiprion</taxon>
    </lineage>
</organism>
<dbReference type="RefSeq" id="XP_046600228.1">
    <property type="nucleotide sequence ID" value="XM_046744272.1"/>
</dbReference>
<dbReference type="RefSeq" id="XP_015522794.2">
    <property type="nucleotide sequence ID" value="XM_015667308.2"/>
</dbReference>
<evidence type="ECO:0000259" key="1">
    <source>
        <dbReference type="SMART" id="SM00587"/>
    </source>
</evidence>
<proteinExistence type="predicted"/>
<dbReference type="Pfam" id="PF02958">
    <property type="entry name" value="EcKL"/>
    <property type="match status" value="1"/>
</dbReference>
<gene>
    <name evidence="3 4 5 6" type="primary">LOC107226484</name>
</gene>
<dbReference type="PANTHER" id="PTHR11012">
    <property type="entry name" value="PROTEIN KINASE-LIKE DOMAIN-CONTAINING"/>
    <property type="match status" value="1"/>
</dbReference>
<dbReference type="GeneID" id="107226484"/>
<evidence type="ECO:0000313" key="5">
    <source>
        <dbReference type="RefSeq" id="XP_046600228.1"/>
    </source>
</evidence>
<dbReference type="SMART" id="SM00587">
    <property type="entry name" value="CHK"/>
    <property type="match status" value="1"/>
</dbReference>
<dbReference type="InterPro" id="IPR004119">
    <property type="entry name" value="EcKL"/>
</dbReference>
<evidence type="ECO:0000313" key="2">
    <source>
        <dbReference type="Proteomes" id="UP000829291"/>
    </source>
</evidence>
<dbReference type="Gene3D" id="3.90.1200.10">
    <property type="match status" value="1"/>
</dbReference>
<dbReference type="RefSeq" id="XP_046600227.1">
    <property type="nucleotide sequence ID" value="XM_046744271.1"/>
</dbReference>
<feature type="domain" description="CHK kinase-like" evidence="1">
    <location>
        <begin position="131"/>
        <end position="324"/>
    </location>
</feature>
<dbReference type="PANTHER" id="PTHR11012:SF56">
    <property type="entry name" value="CHK KINASE-LIKE DOMAIN-CONTAINING PROTEIN-RELATED"/>
    <property type="match status" value="1"/>
</dbReference>
<reference evidence="3 4" key="1">
    <citation type="submission" date="2025-05" db="UniProtKB">
        <authorList>
            <consortium name="RefSeq"/>
        </authorList>
    </citation>
    <scope>IDENTIFICATION</scope>
    <source>
        <tissue evidence="3 4">Thorax and Abdomen</tissue>
    </source>
</reference>
<dbReference type="SUPFAM" id="SSF56112">
    <property type="entry name" value="Protein kinase-like (PK-like)"/>
    <property type="match status" value="1"/>
</dbReference>
<dbReference type="OrthoDB" id="8250698at2759"/>
<dbReference type="Proteomes" id="UP000829291">
    <property type="component" value="Chromosome 6"/>
</dbReference>
<dbReference type="InterPro" id="IPR015897">
    <property type="entry name" value="CHK_kinase-like"/>
</dbReference>
<keyword evidence="2" id="KW-1185">Reference proteome</keyword>
<accession>A0A6J0C920</accession>
<evidence type="ECO:0000313" key="4">
    <source>
        <dbReference type="RefSeq" id="XP_046600227.1"/>
    </source>
</evidence>
<dbReference type="RefSeq" id="XP_046600229.1">
    <property type="nucleotide sequence ID" value="XM_046744273.1"/>
</dbReference>